<dbReference type="AlphaFoldDB" id="A0A835YLN8"/>
<keyword evidence="4" id="KW-0547">Nucleotide-binding</keyword>
<gene>
    <name evidence="6" type="ORF">JKP88DRAFT_256692</name>
</gene>
<evidence type="ECO:0000313" key="6">
    <source>
        <dbReference type="EMBL" id="KAG5177465.1"/>
    </source>
</evidence>
<evidence type="ECO:0000259" key="5">
    <source>
        <dbReference type="PROSITE" id="PS50067"/>
    </source>
</evidence>
<dbReference type="PANTHER" id="PTHR47968">
    <property type="entry name" value="CENTROMERE PROTEIN E"/>
    <property type="match status" value="1"/>
</dbReference>
<proteinExistence type="inferred from homology"/>
<dbReference type="Pfam" id="PF00225">
    <property type="entry name" value="Kinesin"/>
    <property type="match status" value="2"/>
</dbReference>
<organism evidence="6 7">
    <name type="scientific">Tribonema minus</name>
    <dbReference type="NCBI Taxonomy" id="303371"/>
    <lineage>
        <taxon>Eukaryota</taxon>
        <taxon>Sar</taxon>
        <taxon>Stramenopiles</taxon>
        <taxon>Ochrophyta</taxon>
        <taxon>PX clade</taxon>
        <taxon>Xanthophyceae</taxon>
        <taxon>Tribonematales</taxon>
        <taxon>Tribonemataceae</taxon>
        <taxon>Tribonema</taxon>
    </lineage>
</organism>
<comment type="similarity">
    <text evidence="4">Belongs to the TRAFAC class myosin-kinesin ATPase superfamily. Kinesin family.</text>
</comment>
<evidence type="ECO:0000256" key="3">
    <source>
        <dbReference type="ARBA" id="ARBA00023175"/>
    </source>
</evidence>
<keyword evidence="2" id="KW-0175">Coiled coil</keyword>
<keyword evidence="7" id="KW-1185">Reference proteome</keyword>
<keyword evidence="1" id="KW-0493">Microtubule</keyword>
<sequence>MRKGGAGLRGAASASALLLPSSEDSGAGGEPSKECPILVAVRVRPRNEKELASGDPPCVRVLSRSHLCISKNEGVNQYLNSQRGRVNDYEFDVVFDETATQAEVYQRSTQPRVASVLDGYSLTVFAYGATGSGKTHSMFVLTLPLLLYCGTAQVYNDRLYDLLSPGDGAPLRIREDARRGVTEVAGLTRRRVSSAAEALECISEGNHNRRVGSTAHNSVSSRSHAILQVHVRSDGVQECSAVMSLVDLAGSERAGAAAKDRQRLTEASHINQSLLALGNCINALSGEGDAQCQAKYRDSKLTHLLKGSLEGHCSVVMIVAVAPCSGTYEDSHNALKYANRAKEIRVKSPSKRRVDVEM</sequence>
<dbReference type="Proteomes" id="UP000664859">
    <property type="component" value="Unassembled WGS sequence"/>
</dbReference>
<reference evidence="6" key="1">
    <citation type="submission" date="2021-02" db="EMBL/GenBank/DDBJ databases">
        <title>First Annotated Genome of the Yellow-green Alga Tribonema minus.</title>
        <authorList>
            <person name="Mahan K.M."/>
        </authorList>
    </citation>
    <scope>NUCLEOTIDE SEQUENCE</scope>
    <source>
        <strain evidence="6">UTEX B ZZ1240</strain>
    </source>
</reference>
<accession>A0A835YLN8</accession>
<dbReference type="PROSITE" id="PS50067">
    <property type="entry name" value="KINESIN_MOTOR_2"/>
    <property type="match status" value="1"/>
</dbReference>
<dbReference type="InterPro" id="IPR001752">
    <property type="entry name" value="Kinesin_motor_dom"/>
</dbReference>
<dbReference type="GO" id="GO:0007018">
    <property type="term" value="P:microtubule-based movement"/>
    <property type="evidence" value="ECO:0007669"/>
    <property type="project" value="InterPro"/>
</dbReference>
<dbReference type="InterPro" id="IPR027417">
    <property type="entry name" value="P-loop_NTPase"/>
</dbReference>
<comment type="caution">
    <text evidence="6">The sequence shown here is derived from an EMBL/GenBank/DDBJ whole genome shotgun (WGS) entry which is preliminary data.</text>
</comment>
<feature type="domain" description="Kinesin motor" evidence="5">
    <location>
        <begin position="36"/>
        <end position="344"/>
    </location>
</feature>
<dbReference type="Gene3D" id="3.40.850.10">
    <property type="entry name" value="Kinesin motor domain"/>
    <property type="match status" value="2"/>
</dbReference>
<dbReference type="GO" id="GO:0016787">
    <property type="term" value="F:hydrolase activity"/>
    <property type="evidence" value="ECO:0007669"/>
    <property type="project" value="UniProtKB-KW"/>
</dbReference>
<name>A0A835YLN8_9STRA</name>
<evidence type="ECO:0000256" key="1">
    <source>
        <dbReference type="ARBA" id="ARBA00022701"/>
    </source>
</evidence>
<keyword evidence="3 4" id="KW-0505">Motor protein</keyword>
<protein>
    <submittedName>
        <fullName evidence="6">P-loop containing nucleoside triphosphate hydrolase protein</fullName>
    </submittedName>
</protein>
<dbReference type="InterPro" id="IPR027640">
    <property type="entry name" value="Kinesin-like_fam"/>
</dbReference>
<dbReference type="GO" id="GO:0005874">
    <property type="term" value="C:microtubule"/>
    <property type="evidence" value="ECO:0007669"/>
    <property type="project" value="UniProtKB-KW"/>
</dbReference>
<dbReference type="InterPro" id="IPR036961">
    <property type="entry name" value="Kinesin_motor_dom_sf"/>
</dbReference>
<dbReference type="EMBL" id="JAFCMP010000525">
    <property type="protein sequence ID" value="KAG5177465.1"/>
    <property type="molecule type" value="Genomic_DNA"/>
</dbReference>
<evidence type="ECO:0000256" key="2">
    <source>
        <dbReference type="ARBA" id="ARBA00023054"/>
    </source>
</evidence>
<evidence type="ECO:0000313" key="7">
    <source>
        <dbReference type="Proteomes" id="UP000664859"/>
    </source>
</evidence>
<keyword evidence="4" id="KW-0067">ATP-binding</keyword>
<dbReference type="PANTHER" id="PTHR47968:SF13">
    <property type="entry name" value="KINESIN-LIKE PROTEIN KIF19 ISOFORM X1"/>
    <property type="match status" value="1"/>
</dbReference>
<dbReference type="PRINTS" id="PR00380">
    <property type="entry name" value="KINESINHEAVY"/>
</dbReference>
<feature type="binding site" evidence="4">
    <location>
        <begin position="128"/>
        <end position="135"/>
    </location>
    <ligand>
        <name>ATP</name>
        <dbReference type="ChEBI" id="CHEBI:30616"/>
    </ligand>
</feature>
<dbReference type="OrthoDB" id="3176171at2759"/>
<dbReference type="GO" id="GO:0008017">
    <property type="term" value="F:microtubule binding"/>
    <property type="evidence" value="ECO:0007669"/>
    <property type="project" value="InterPro"/>
</dbReference>
<dbReference type="GO" id="GO:0005524">
    <property type="term" value="F:ATP binding"/>
    <property type="evidence" value="ECO:0007669"/>
    <property type="project" value="UniProtKB-UniRule"/>
</dbReference>
<dbReference type="SMART" id="SM00129">
    <property type="entry name" value="KISc"/>
    <property type="match status" value="1"/>
</dbReference>
<dbReference type="GO" id="GO:0003777">
    <property type="term" value="F:microtubule motor activity"/>
    <property type="evidence" value="ECO:0007669"/>
    <property type="project" value="InterPro"/>
</dbReference>
<keyword evidence="6" id="KW-0378">Hydrolase</keyword>
<dbReference type="SUPFAM" id="SSF52540">
    <property type="entry name" value="P-loop containing nucleoside triphosphate hydrolases"/>
    <property type="match status" value="1"/>
</dbReference>
<evidence type="ECO:0000256" key="4">
    <source>
        <dbReference type="PROSITE-ProRule" id="PRU00283"/>
    </source>
</evidence>